<dbReference type="SUPFAM" id="SSF88713">
    <property type="entry name" value="Glycoside hydrolase/deacetylase"/>
    <property type="match status" value="1"/>
</dbReference>
<sequence length="293" mass="33809">MGKISPNAMTVDVEDYFHVSAFEKQIKVSDWGKKHALRVDVSTQRLLDIFAQHDTKATFFVLGWVAEACPQLIKNIVEQGHELASHGYAHQKANQQTPKVFREDVYRSKSFLEDTTGVSVRGYRAPSFSIDPSNEWAFEVLAELGFIYSSSTYPVKHDLYGAPDWPRHKYLRPEGIIEIPIPTNNSTKLNLPIGGGGFFRLYPYRLSKALINNFIKRSGEPYSFYFHPWEIDHEQPRMKDASFKSTFRHYLNLHRMETRLNCLLSDFDWDTMSNAYQLNGLENERSSADQTNN</sequence>
<dbReference type="PANTHER" id="PTHR47561:SF1">
    <property type="entry name" value="POLYSACCHARIDE DEACETYLASE FAMILY PROTEIN (AFU_ORTHOLOGUE AFUA_6G05030)"/>
    <property type="match status" value="1"/>
</dbReference>
<keyword evidence="3" id="KW-1185">Reference proteome</keyword>
<dbReference type="NCBIfam" id="TIGR03006">
    <property type="entry name" value="pepcterm_polyde"/>
    <property type="match status" value="1"/>
</dbReference>
<dbReference type="RefSeq" id="WP_272135310.1">
    <property type="nucleotide sequence ID" value="NZ_JAQLOI010000001.1"/>
</dbReference>
<dbReference type="Pfam" id="PF11959">
    <property type="entry name" value="DUF3473"/>
    <property type="match status" value="1"/>
</dbReference>
<dbReference type="Proteomes" id="UP001210678">
    <property type="component" value="Unassembled WGS sequence"/>
</dbReference>
<dbReference type="EMBL" id="JAQLOI010000001">
    <property type="protein sequence ID" value="MDB1123726.1"/>
    <property type="molecule type" value="Genomic_DNA"/>
</dbReference>
<gene>
    <name evidence="2" type="ORF">PGX00_08665</name>
</gene>
<evidence type="ECO:0000313" key="2">
    <source>
        <dbReference type="EMBL" id="MDB1123726.1"/>
    </source>
</evidence>
<dbReference type="InterPro" id="IPR014344">
    <property type="entry name" value="XrtA_polysacc_deacetyl"/>
</dbReference>
<dbReference type="CDD" id="cd10941">
    <property type="entry name" value="CE4_PuuE_HpPgdA_like_2"/>
    <property type="match status" value="1"/>
</dbReference>
<comment type="caution">
    <text evidence="2">The sequence shown here is derived from an EMBL/GenBank/DDBJ whole genome shotgun (WGS) entry which is preliminary data.</text>
</comment>
<reference evidence="2 3" key="1">
    <citation type="submission" date="2023-01" db="EMBL/GenBank/DDBJ databases">
        <title>Vibrio sp. KJ40-1 sp.nov, isolated from marine algae.</title>
        <authorList>
            <person name="Butt M."/>
            <person name="Kim J.M.J."/>
            <person name="Jeon C.O.C."/>
        </authorList>
    </citation>
    <scope>NUCLEOTIDE SEQUENCE [LARGE SCALE GENOMIC DNA]</scope>
    <source>
        <strain evidence="2 3">KJ40-1</strain>
    </source>
</reference>
<proteinExistence type="predicted"/>
<dbReference type="Gene3D" id="3.20.20.370">
    <property type="entry name" value="Glycoside hydrolase/deacetylase"/>
    <property type="match status" value="1"/>
</dbReference>
<accession>A0ABT4YR90</accession>
<evidence type="ECO:0000313" key="3">
    <source>
        <dbReference type="Proteomes" id="UP001210678"/>
    </source>
</evidence>
<evidence type="ECO:0000259" key="1">
    <source>
        <dbReference type="PROSITE" id="PS51677"/>
    </source>
</evidence>
<dbReference type="Pfam" id="PF01522">
    <property type="entry name" value="Polysacc_deac_1"/>
    <property type="match status" value="1"/>
</dbReference>
<dbReference type="InterPro" id="IPR011330">
    <property type="entry name" value="Glyco_hydro/deAcase_b/a-brl"/>
</dbReference>
<feature type="domain" description="NodB homology" evidence="1">
    <location>
        <begin position="29"/>
        <end position="293"/>
    </location>
</feature>
<dbReference type="PANTHER" id="PTHR47561">
    <property type="entry name" value="POLYSACCHARIDE DEACETYLASE FAMILY PROTEIN (AFU_ORTHOLOGUE AFUA_6G05030)"/>
    <property type="match status" value="1"/>
</dbReference>
<organism evidence="2 3">
    <name type="scientific">Vibrio algarum</name>
    <dbReference type="NCBI Taxonomy" id="3020714"/>
    <lineage>
        <taxon>Bacteria</taxon>
        <taxon>Pseudomonadati</taxon>
        <taxon>Pseudomonadota</taxon>
        <taxon>Gammaproteobacteria</taxon>
        <taxon>Vibrionales</taxon>
        <taxon>Vibrionaceae</taxon>
        <taxon>Vibrio</taxon>
    </lineage>
</organism>
<name>A0ABT4YR90_9VIBR</name>
<dbReference type="InterPro" id="IPR045235">
    <property type="entry name" value="PuuE_HpPgdA-like"/>
</dbReference>
<protein>
    <submittedName>
        <fullName evidence="2">DUF3473 domain-containing protein</fullName>
    </submittedName>
</protein>
<dbReference type="PROSITE" id="PS51677">
    <property type="entry name" value="NODB"/>
    <property type="match status" value="1"/>
</dbReference>
<dbReference type="InterPro" id="IPR002509">
    <property type="entry name" value="NODB_dom"/>
</dbReference>
<dbReference type="InterPro" id="IPR022560">
    <property type="entry name" value="DUF3473"/>
</dbReference>